<dbReference type="InterPro" id="IPR015943">
    <property type="entry name" value="WD40/YVTN_repeat-like_dom_sf"/>
</dbReference>
<feature type="domain" description="PARP catalytic" evidence="2">
    <location>
        <begin position="502"/>
        <end position="598"/>
    </location>
</feature>
<gene>
    <name evidence="3" type="ORF">PCOR1329_LOCUS77121</name>
</gene>
<feature type="repeat" description="WD" evidence="1">
    <location>
        <begin position="175"/>
        <end position="216"/>
    </location>
</feature>
<keyword evidence="4" id="KW-1185">Reference proteome</keyword>
<dbReference type="InterPro" id="IPR001680">
    <property type="entry name" value="WD40_rpt"/>
</dbReference>
<keyword evidence="1" id="KW-0853">WD repeat</keyword>
<feature type="repeat" description="WD" evidence="1">
    <location>
        <begin position="217"/>
        <end position="258"/>
    </location>
</feature>
<dbReference type="Pfam" id="PF00644">
    <property type="entry name" value="PARP"/>
    <property type="match status" value="1"/>
</dbReference>
<reference evidence="3" key="1">
    <citation type="submission" date="2023-10" db="EMBL/GenBank/DDBJ databases">
        <authorList>
            <person name="Chen Y."/>
            <person name="Shah S."/>
            <person name="Dougan E. K."/>
            <person name="Thang M."/>
            <person name="Chan C."/>
        </authorList>
    </citation>
    <scope>NUCLEOTIDE SEQUENCE [LARGE SCALE GENOMIC DNA]</scope>
</reference>
<dbReference type="SUPFAM" id="SSF50978">
    <property type="entry name" value="WD40 repeat-like"/>
    <property type="match status" value="1"/>
</dbReference>
<feature type="repeat" description="WD" evidence="1">
    <location>
        <begin position="50"/>
        <end position="91"/>
    </location>
</feature>
<dbReference type="SMART" id="SM00320">
    <property type="entry name" value="WD40"/>
    <property type="match status" value="8"/>
</dbReference>
<organism evidence="3 4">
    <name type="scientific">Prorocentrum cordatum</name>
    <dbReference type="NCBI Taxonomy" id="2364126"/>
    <lineage>
        <taxon>Eukaryota</taxon>
        <taxon>Sar</taxon>
        <taxon>Alveolata</taxon>
        <taxon>Dinophyceae</taxon>
        <taxon>Prorocentrales</taxon>
        <taxon>Prorocentraceae</taxon>
        <taxon>Prorocentrum</taxon>
    </lineage>
</organism>
<feature type="repeat" description="WD" evidence="1">
    <location>
        <begin position="342"/>
        <end position="373"/>
    </location>
</feature>
<accession>A0ABN9XIS0</accession>
<dbReference type="PROSITE" id="PS50294">
    <property type="entry name" value="WD_REPEATS_REGION"/>
    <property type="match status" value="6"/>
</dbReference>
<dbReference type="CDD" id="cd00200">
    <property type="entry name" value="WD40"/>
    <property type="match status" value="1"/>
</dbReference>
<dbReference type="PANTHER" id="PTHR19879:SF9">
    <property type="entry name" value="TRANSCRIPTION INITIATION FACTOR TFIID SUBUNIT 5"/>
    <property type="match status" value="1"/>
</dbReference>
<evidence type="ECO:0000313" key="3">
    <source>
        <dbReference type="EMBL" id="CAK0899664.1"/>
    </source>
</evidence>
<dbReference type="Gene3D" id="2.130.10.10">
    <property type="entry name" value="YVTN repeat-like/Quinoprotein amine dehydrogenase"/>
    <property type="match status" value="3"/>
</dbReference>
<dbReference type="SUPFAM" id="SSF56399">
    <property type="entry name" value="ADP-ribosylation"/>
    <property type="match status" value="1"/>
</dbReference>
<proteinExistence type="predicted"/>
<dbReference type="Proteomes" id="UP001189429">
    <property type="component" value="Unassembled WGS sequence"/>
</dbReference>
<evidence type="ECO:0000259" key="2">
    <source>
        <dbReference type="Pfam" id="PF00644"/>
    </source>
</evidence>
<evidence type="ECO:0000256" key="1">
    <source>
        <dbReference type="PROSITE-ProRule" id="PRU00221"/>
    </source>
</evidence>
<dbReference type="SUPFAM" id="SSF82171">
    <property type="entry name" value="DPP6 N-terminal domain-like"/>
    <property type="match status" value="1"/>
</dbReference>
<protein>
    <recommendedName>
        <fullName evidence="2">PARP catalytic domain-containing protein</fullName>
    </recommendedName>
</protein>
<sequence length="652" mass="71441">MRRDHPTPLLDQDLPRDFRSDVCRRFECRFIGSVWRRSLRRMTYSAGQTIRGHAGPVHDCCFSPDGKKILSASGDKTLKLWLATDGTLLQTLSGHADRVYRCCFSPDGKKILSASNDTTLKLWLATDGTLLQTLSGHAICVYACCFSPDGKKILSASYRTLKLWLATDGTLLQTLSGHADGVERCCFSPDGKKILSASTDTTLKLWLATDGTLLQTLRGHAGCVYDCCFSPDGKKILSASSDRTLNLWLATDGTLLQTLSGHADGVERCCFSPDGKKILSASGDKTLKLWLATDGTLLQTLSGHAICVYACCFSPDGKKILSAYYRTLKLWLATDGTLLQTLRGHAGWVYACCFSPDGKKILSASSDKTFQLWLAACDGDLQGPEIDHKHNSLRLQAAQLPRLSVYLEYRIDPIPRDAPFGKFMSHIVVSTVASHRAAYQSAEYCDPPQLDVIQVRSVVNPRLQKLYLAQLENIEGKRRQGTCCPILALSHLKVPVSMHDFDLNEHFLFHGAVPSTLEKICKGGFDPRRGGEATGKLFGTAAYFAANSSKGDDYTEERANPLAKNATRTLIVARVALGESFRTATPMQCATRPPDNNDGVGFDSVWADKSSNGGCVDHIEAMIYSEGQALPVALVDYRHAVGCTCAFCRRRP</sequence>
<feature type="repeat" description="WD" evidence="1">
    <location>
        <begin position="92"/>
        <end position="133"/>
    </location>
</feature>
<dbReference type="EMBL" id="CAUYUJ010020642">
    <property type="protein sequence ID" value="CAK0899664.1"/>
    <property type="molecule type" value="Genomic_DNA"/>
</dbReference>
<dbReference type="InterPro" id="IPR012317">
    <property type="entry name" value="Poly(ADP-ribose)pol_cat_dom"/>
</dbReference>
<evidence type="ECO:0000313" key="4">
    <source>
        <dbReference type="Proteomes" id="UP001189429"/>
    </source>
</evidence>
<dbReference type="Gene3D" id="3.90.228.10">
    <property type="match status" value="1"/>
</dbReference>
<dbReference type="InterPro" id="IPR036322">
    <property type="entry name" value="WD40_repeat_dom_sf"/>
</dbReference>
<feature type="repeat" description="WD" evidence="1">
    <location>
        <begin position="259"/>
        <end position="300"/>
    </location>
</feature>
<dbReference type="PROSITE" id="PS50082">
    <property type="entry name" value="WD_REPEATS_2"/>
    <property type="match status" value="6"/>
</dbReference>
<comment type="caution">
    <text evidence="3">The sequence shown here is derived from an EMBL/GenBank/DDBJ whole genome shotgun (WGS) entry which is preliminary data.</text>
</comment>
<dbReference type="PANTHER" id="PTHR19879">
    <property type="entry name" value="TRANSCRIPTION INITIATION FACTOR TFIID"/>
    <property type="match status" value="1"/>
</dbReference>
<name>A0ABN9XIS0_9DINO</name>
<dbReference type="Pfam" id="PF00400">
    <property type="entry name" value="WD40"/>
    <property type="match status" value="8"/>
</dbReference>